<dbReference type="OrthoDB" id="1746725at2759"/>
<feature type="compositionally biased region" description="Polar residues" evidence="5">
    <location>
        <begin position="385"/>
        <end position="407"/>
    </location>
</feature>
<organism evidence="7">
    <name type="scientific">Hydra vulgaris</name>
    <name type="common">Hydra</name>
    <name type="synonym">Hydra attenuata</name>
    <dbReference type="NCBI Taxonomy" id="6087"/>
    <lineage>
        <taxon>Eukaryota</taxon>
        <taxon>Metazoa</taxon>
        <taxon>Cnidaria</taxon>
        <taxon>Hydrozoa</taxon>
        <taxon>Hydroidolina</taxon>
        <taxon>Anthoathecata</taxon>
        <taxon>Aplanulata</taxon>
        <taxon>Hydridae</taxon>
        <taxon>Hydra</taxon>
    </lineage>
</organism>
<dbReference type="Pfam" id="PF00412">
    <property type="entry name" value="LIM"/>
    <property type="match status" value="4"/>
</dbReference>
<feature type="non-terminal residue" evidence="7">
    <location>
        <position position="535"/>
    </location>
</feature>
<dbReference type="CDD" id="cd09330">
    <property type="entry name" value="LIM4_abLIM"/>
    <property type="match status" value="1"/>
</dbReference>
<dbReference type="PROSITE" id="PS50023">
    <property type="entry name" value="LIM_DOMAIN_2"/>
    <property type="match status" value="3"/>
</dbReference>
<evidence type="ECO:0000259" key="6">
    <source>
        <dbReference type="PROSITE" id="PS50023"/>
    </source>
</evidence>
<evidence type="ECO:0000256" key="5">
    <source>
        <dbReference type="SAM" id="MobiDB-lite"/>
    </source>
</evidence>
<feature type="compositionally biased region" description="Polar residues" evidence="5">
    <location>
        <begin position="440"/>
        <end position="457"/>
    </location>
</feature>
<dbReference type="Gene3D" id="2.10.110.10">
    <property type="entry name" value="Cysteine Rich Protein"/>
    <property type="match status" value="4"/>
</dbReference>
<feature type="domain" description="LIM zinc-binding" evidence="6">
    <location>
        <begin position="8"/>
        <end position="67"/>
    </location>
</feature>
<feature type="region of interest" description="Disordered" evidence="5">
    <location>
        <begin position="385"/>
        <end position="469"/>
    </location>
</feature>
<dbReference type="GO" id="GO:0051015">
    <property type="term" value="F:actin filament binding"/>
    <property type="evidence" value="ECO:0007669"/>
    <property type="project" value="TreeGrafter"/>
</dbReference>
<gene>
    <name evidence="7" type="primary">ABLIM1</name>
</gene>
<dbReference type="GO" id="GO:0046872">
    <property type="term" value="F:metal ion binding"/>
    <property type="evidence" value="ECO:0007669"/>
    <property type="project" value="UniProtKB-KW"/>
</dbReference>
<dbReference type="CDD" id="cd09329">
    <property type="entry name" value="LIM3_abLIM"/>
    <property type="match status" value="1"/>
</dbReference>
<dbReference type="PANTHER" id="PTHR24213:SF9">
    <property type="entry name" value="UNCOORDINATED 115A, ISOFORM B-RELATED"/>
    <property type="match status" value="1"/>
</dbReference>
<evidence type="ECO:0000256" key="3">
    <source>
        <dbReference type="ARBA" id="ARBA00023038"/>
    </source>
</evidence>
<keyword evidence="2 4" id="KW-0862">Zinc</keyword>
<dbReference type="EMBL" id="HAAD01005903">
    <property type="protein sequence ID" value="CDG72135.1"/>
    <property type="molecule type" value="mRNA"/>
</dbReference>
<feature type="compositionally biased region" description="Basic and acidic residues" evidence="5">
    <location>
        <begin position="253"/>
        <end position="269"/>
    </location>
</feature>
<accession>T2MJN9</accession>
<keyword evidence="3 4" id="KW-0440">LIM domain</keyword>
<proteinExistence type="evidence at transcript level"/>
<evidence type="ECO:0000256" key="2">
    <source>
        <dbReference type="ARBA" id="ARBA00022833"/>
    </source>
</evidence>
<dbReference type="PROSITE" id="PS00478">
    <property type="entry name" value="LIM_DOMAIN_1"/>
    <property type="match status" value="3"/>
</dbReference>
<protein>
    <submittedName>
        <fullName evidence="7">Actin-binding LIM protein 1</fullName>
    </submittedName>
</protein>
<dbReference type="InterPro" id="IPR001781">
    <property type="entry name" value="Znf_LIM"/>
</dbReference>
<dbReference type="CDD" id="cd09328">
    <property type="entry name" value="LIM2_abLIM"/>
    <property type="match status" value="1"/>
</dbReference>
<dbReference type="AlphaFoldDB" id="T2MJN9"/>
<name>T2MJN9_HYDVU</name>
<evidence type="ECO:0000256" key="1">
    <source>
        <dbReference type="ARBA" id="ARBA00022723"/>
    </source>
</evidence>
<dbReference type="GO" id="GO:0015629">
    <property type="term" value="C:actin cytoskeleton"/>
    <property type="evidence" value="ECO:0007669"/>
    <property type="project" value="TreeGrafter"/>
</dbReference>
<dbReference type="FunFam" id="2.10.110.10:FF:000055">
    <property type="entry name" value="Actin binding LIM protein 1"/>
    <property type="match status" value="1"/>
</dbReference>
<dbReference type="SMART" id="SM00132">
    <property type="entry name" value="LIM"/>
    <property type="match status" value="4"/>
</dbReference>
<evidence type="ECO:0000256" key="4">
    <source>
        <dbReference type="PROSITE-ProRule" id="PRU00125"/>
    </source>
</evidence>
<keyword evidence="1 4" id="KW-0479">Metal-binding</keyword>
<dbReference type="GO" id="GO:0030032">
    <property type="term" value="P:lamellipodium assembly"/>
    <property type="evidence" value="ECO:0007669"/>
    <property type="project" value="TreeGrafter"/>
</dbReference>
<feature type="region of interest" description="Disordered" evidence="5">
    <location>
        <begin position="253"/>
        <end position="371"/>
    </location>
</feature>
<feature type="compositionally biased region" description="Basic and acidic residues" evidence="5">
    <location>
        <begin position="410"/>
        <end position="425"/>
    </location>
</feature>
<sequence length="535" mass="60602">MVQNNDLAICYTCFEQCTDVAVFAQDRCYHQNCFTCKQCNINLSKSGYFFCNNNFYCTEDYSKLFGSKCSGCQKFVEGEVILAVEEIFHPECFDCVYCGKLFPPNVKILYDGNHFMCEGCNIQDKYKSKEIKSEITESSCAGCHNVIKSGQALLALEKQWHLWCFSCFKCGCLLAGEYMGRNGVPYCEQDYQSEFGVSCSGCGGYITGKVLQAGEKHYHPHCARCAKCTQMFGEGEEMYLQGSDIWHPHCSEEYQRENTPKEQRKENEYKNGNNLSELVIRDNSSKNRSTQNSNATNAQSIDFTVSNTKTSGFRSVKPPFMQELSNENGNDEPYKPPPPRRSSSNTWQTKYTPILNGPTPFQKSSETKFETNFRQRPLSYIESAANKQNGGDLNRPKSTLYPSTNGEISPGEKPERTSSFKKGDGVNKLQMRMSQRAEQKPNQNSENDSIQRSGSLSRTKRMDEDSAGEISDEYNEDHLDGLRIFQSSPNSNELANNLALLISKVRKVVKLLRRSPTKNEIIHVYVNTEHGKELS</sequence>
<evidence type="ECO:0000313" key="7">
    <source>
        <dbReference type="EMBL" id="CDG72135.1"/>
    </source>
</evidence>
<reference evidence="7" key="1">
    <citation type="journal article" date="2013" name="Genome Biol. Evol.">
        <title>Punctuated emergences of genetic and phenotypic innovations in eumetazoan, bilaterian, euteleostome, and hominidae ancestors.</title>
        <authorList>
            <person name="Wenger Y."/>
            <person name="Galliot B."/>
        </authorList>
    </citation>
    <scope>NUCLEOTIDE SEQUENCE</scope>
    <source>
        <tissue evidence="7">Whole animals</tissue>
    </source>
</reference>
<feature type="compositionally biased region" description="Polar residues" evidence="5">
    <location>
        <begin position="286"/>
        <end position="313"/>
    </location>
</feature>
<dbReference type="FunFam" id="2.10.110.10:FF:000003">
    <property type="entry name" value="actin-binding LIM protein 1 isoform X1"/>
    <property type="match status" value="1"/>
</dbReference>
<dbReference type="SUPFAM" id="SSF57716">
    <property type="entry name" value="Glucocorticoid receptor-like (DNA-binding domain)"/>
    <property type="match status" value="4"/>
</dbReference>
<feature type="domain" description="LIM zinc-binding" evidence="6">
    <location>
        <begin position="68"/>
        <end position="127"/>
    </location>
</feature>
<dbReference type="PANTHER" id="PTHR24213">
    <property type="entry name" value="ACTIN-BINDING LIM PROTEIN"/>
    <property type="match status" value="1"/>
</dbReference>
<dbReference type="InterPro" id="IPR051618">
    <property type="entry name" value="Actin-binding_LIM"/>
</dbReference>
<feature type="domain" description="LIM zinc-binding" evidence="6">
    <location>
        <begin position="138"/>
        <end position="197"/>
    </location>
</feature>